<dbReference type="KEGG" id="jag:GJA_3756"/>
<gene>
    <name evidence="2" type="ORF">GJA_3756</name>
</gene>
<proteinExistence type="predicted"/>
<dbReference type="Proteomes" id="UP000027604">
    <property type="component" value="Chromosome I"/>
</dbReference>
<dbReference type="PATRIC" id="fig|1349767.4.peg.351"/>
<evidence type="ECO:0000313" key="2">
    <source>
        <dbReference type="EMBL" id="CDG84371.1"/>
    </source>
</evidence>
<reference evidence="2 3" key="1">
    <citation type="journal article" date="2015" name="Genome Announc.">
        <title>Genome Sequence of Mushroom Soft-Rot Pathogen Janthinobacterium agaricidamnosum.</title>
        <authorList>
            <person name="Graupner K."/>
            <person name="Lackner G."/>
            <person name="Hertweck C."/>
        </authorList>
    </citation>
    <scope>NUCLEOTIDE SEQUENCE [LARGE SCALE GENOMIC DNA]</scope>
    <source>
        <strain evidence="3">NBRC 102515 / DSM 9628</strain>
    </source>
</reference>
<keyword evidence="3" id="KW-1185">Reference proteome</keyword>
<evidence type="ECO:0000313" key="3">
    <source>
        <dbReference type="Proteomes" id="UP000027604"/>
    </source>
</evidence>
<protein>
    <submittedName>
        <fullName evidence="2">Uncharacterized protein</fullName>
    </submittedName>
</protein>
<feature type="region of interest" description="Disordered" evidence="1">
    <location>
        <begin position="14"/>
        <end position="47"/>
    </location>
</feature>
<dbReference type="HOGENOM" id="CLU_2898164_0_0_4"/>
<evidence type="ECO:0000256" key="1">
    <source>
        <dbReference type="SAM" id="MobiDB-lite"/>
    </source>
</evidence>
<dbReference type="AlphaFoldDB" id="W0V916"/>
<sequence>MDSNFEWNMALKRRRTASDAAPPAPVDARTPAACAAGPGGGYKPRPLIRRSSTMITATTNKI</sequence>
<feature type="compositionally biased region" description="Low complexity" evidence="1">
    <location>
        <begin position="18"/>
        <end position="36"/>
    </location>
</feature>
<accession>W0V916</accession>
<dbReference type="EMBL" id="HG322949">
    <property type="protein sequence ID" value="CDG84371.1"/>
    <property type="molecule type" value="Genomic_DNA"/>
</dbReference>
<name>W0V916_9BURK</name>
<organism evidence="2 3">
    <name type="scientific">Janthinobacterium agaricidamnosum NBRC 102515 = DSM 9628</name>
    <dbReference type="NCBI Taxonomy" id="1349767"/>
    <lineage>
        <taxon>Bacteria</taxon>
        <taxon>Pseudomonadati</taxon>
        <taxon>Pseudomonadota</taxon>
        <taxon>Betaproteobacteria</taxon>
        <taxon>Burkholderiales</taxon>
        <taxon>Oxalobacteraceae</taxon>
        <taxon>Janthinobacterium</taxon>
    </lineage>
</organism>